<evidence type="ECO:0000256" key="2">
    <source>
        <dbReference type="ARBA" id="ARBA00010226"/>
    </source>
</evidence>
<evidence type="ECO:0000313" key="8">
    <source>
        <dbReference type="Proteomes" id="UP000616769"/>
    </source>
</evidence>
<dbReference type="InterPro" id="IPR019775">
    <property type="entry name" value="WD40_repeat_CS"/>
</dbReference>
<dbReference type="CDD" id="cd00200">
    <property type="entry name" value="WD40"/>
    <property type="match status" value="1"/>
</dbReference>
<dbReference type="Pfam" id="PF04003">
    <property type="entry name" value="Utp12"/>
    <property type="match status" value="1"/>
</dbReference>
<evidence type="ECO:0000259" key="6">
    <source>
        <dbReference type="Pfam" id="PF04003"/>
    </source>
</evidence>
<dbReference type="AlphaFoldDB" id="A0A132AIK4"/>
<accession>A0A132AIK4</accession>
<dbReference type="GO" id="GO:0032040">
    <property type="term" value="C:small-subunit processome"/>
    <property type="evidence" value="ECO:0007669"/>
    <property type="project" value="TreeGrafter"/>
</dbReference>
<dbReference type="InterPro" id="IPR027145">
    <property type="entry name" value="PWP2"/>
</dbReference>
<dbReference type="GO" id="GO:0034388">
    <property type="term" value="C:Pwp2p-containing subcomplex of 90S preribosome"/>
    <property type="evidence" value="ECO:0007669"/>
    <property type="project" value="TreeGrafter"/>
</dbReference>
<dbReference type="PROSITE" id="PS50082">
    <property type="entry name" value="WD_REPEATS_2"/>
    <property type="match status" value="2"/>
</dbReference>
<keyword evidence="5" id="KW-0539">Nucleus</keyword>
<comment type="caution">
    <text evidence="7">The sequence shown here is derived from an EMBL/GenBank/DDBJ whole genome shotgun (WGS) entry which is preliminary data.</text>
</comment>
<keyword evidence="3" id="KW-0853">WD repeat</keyword>
<dbReference type="SUPFAM" id="SSF50998">
    <property type="entry name" value="Quinoprotein alcohol dehydrogenase-like"/>
    <property type="match status" value="1"/>
</dbReference>
<dbReference type="OrthoDB" id="3142434at2759"/>
<sequence>MRYSYKFHNVLGSIYEKANLEFASNDLLFSPCGNKIIIYDLKRCKSEALPFEIQYNITSIALSPDCAILLITTERNQLFIVSLISNAILHRKDFKDIGTAISSLKFSPDGKYYAVCGSNKVLVYLTPGYISKGAGRQLSAFKIHKIIKPGYEDLTSIAWNERSKIMLVTSRDYSIRVYPIDKAFENSHHITLNAHNDLIIGAFFSNNPKNPSDIFSISRNGQMFAWKSNHHELNKENWKQTIYKIDKRKFLFDDLKEKNSGTFVSTYAYEPKSQLATIAYNDGRFMLYDLSEILLIHSLQLSNQSPISSLTFNENGAWIAIGCSVGAGNKYDFENEISTQTQLIVWEWQSETFILKQTGYSESITNSYECLAYSPDASLMVTGGTDGRIKVWNLNSGFCLSTFSTEHKGPVTGLEFIVGKDGKVFVSCSLDGTVKAFDLNRYRCFRTLAAPNDSRPAQFICLAVDKIGGDFIAAGSHNFFEIFLWSLKTGRLLEMLTGHEGPVSSVKFSPNSNTLYSCSWDSTVRIWNLYEGSNCSREIIKLGSDALCLDIRDDGRSFAVATLNGTISFFDAQSGRQLGIGIEGKQDLGISRYKNKETDDKNKYFSTISFSIDGEHIIAAGKSKFVCIYNIKEKLLIKRIEISNNLSLDGFNEFISKRKIQEFGFDLEQLKNRDEQNSFAPIALPGVIKSDCADRQLVPIVSVQQIRFSPTMRTFSIASTEGVIIYTLDKTTIFDPFDLDSSISLQSFLENIKKKNFTQALIDSIKLNETKLVQEAIEKSPIDQINLIVSNLSTILAEKLLQHIAKLFEKTKHLEFYLQWILSILKHHTTKMKSFRTSEQTAMIVRLHQIVSNKQQDILKIFDFIRYTNNYLQLIPDNLDNNLINDDVSDKEMCEKSPSHTNLINNDVEMNEL</sequence>
<keyword evidence="4" id="KW-0677">Repeat</keyword>
<organism evidence="7 8">
    <name type="scientific">Sarcoptes scabiei</name>
    <name type="common">Itch mite</name>
    <name type="synonym">Acarus scabiei</name>
    <dbReference type="NCBI Taxonomy" id="52283"/>
    <lineage>
        <taxon>Eukaryota</taxon>
        <taxon>Metazoa</taxon>
        <taxon>Ecdysozoa</taxon>
        <taxon>Arthropoda</taxon>
        <taxon>Chelicerata</taxon>
        <taxon>Arachnida</taxon>
        <taxon>Acari</taxon>
        <taxon>Acariformes</taxon>
        <taxon>Sarcoptiformes</taxon>
        <taxon>Astigmata</taxon>
        <taxon>Psoroptidia</taxon>
        <taxon>Sarcoptoidea</taxon>
        <taxon>Sarcoptidae</taxon>
        <taxon>Sarcoptinae</taxon>
        <taxon>Sarcoptes</taxon>
    </lineage>
</organism>
<protein>
    <submittedName>
        <fullName evidence="7">Dip2/Utp12 domain and WD-repeat protein</fullName>
    </submittedName>
</protein>
<dbReference type="PANTHER" id="PTHR19858:SF0">
    <property type="entry name" value="PERIODIC TRYPTOPHAN PROTEIN 2 HOMOLOG"/>
    <property type="match status" value="1"/>
</dbReference>
<comment type="similarity">
    <text evidence="2">Belongs to the WD repeat PWP2 family.</text>
</comment>
<dbReference type="PROSITE" id="PS00678">
    <property type="entry name" value="WD_REPEATS_1"/>
    <property type="match status" value="2"/>
</dbReference>
<comment type="subcellular location">
    <subcellularLocation>
        <location evidence="1">Nucleus</location>
        <location evidence="1">Nucleolus</location>
    </subcellularLocation>
</comment>
<dbReference type="Proteomes" id="UP000616769">
    <property type="component" value="Unassembled WGS sequence"/>
</dbReference>
<feature type="domain" description="Small-subunit processome Utp12" evidence="6">
    <location>
        <begin position="768"/>
        <end position="873"/>
    </location>
</feature>
<dbReference type="PROSITE" id="PS50294">
    <property type="entry name" value="WD_REPEATS_REGION"/>
    <property type="match status" value="2"/>
</dbReference>
<dbReference type="InterPro" id="IPR001680">
    <property type="entry name" value="WD40_rpt"/>
</dbReference>
<dbReference type="PANTHER" id="PTHR19858">
    <property type="entry name" value="WD40 REPEAT PROTEIN"/>
    <property type="match status" value="1"/>
</dbReference>
<dbReference type="InterPro" id="IPR007148">
    <property type="entry name" value="SSU_processome_Utp12"/>
</dbReference>
<evidence type="ECO:0000256" key="3">
    <source>
        <dbReference type="ARBA" id="ARBA00022574"/>
    </source>
</evidence>
<reference evidence="7 8" key="1">
    <citation type="journal article" date="2015" name="Parasit. Vectors">
        <title>Draft genome of the scabies mite.</title>
        <authorList>
            <person name="Rider S.D.Jr."/>
            <person name="Morgan M.S."/>
            <person name="Arlian L.G."/>
        </authorList>
    </citation>
    <scope>NUCLEOTIDE SEQUENCE [LARGE SCALE GENOMIC DNA]</scope>
    <source>
        <strain evidence="7">Arlian Lab</strain>
    </source>
</reference>
<gene>
    <name evidence="7" type="ORF">QR98_0094010</name>
</gene>
<dbReference type="SMART" id="SM00320">
    <property type="entry name" value="WD40"/>
    <property type="match status" value="10"/>
</dbReference>
<evidence type="ECO:0000313" key="7">
    <source>
        <dbReference type="EMBL" id="KPM10838.1"/>
    </source>
</evidence>
<proteinExistence type="inferred from homology"/>
<dbReference type="VEuPathDB" id="VectorBase:SSCA003241"/>
<dbReference type="Pfam" id="PF00400">
    <property type="entry name" value="WD40"/>
    <property type="match status" value="4"/>
</dbReference>
<dbReference type="SUPFAM" id="SSF50978">
    <property type="entry name" value="WD40 repeat-like"/>
    <property type="match status" value="1"/>
</dbReference>
<name>A0A132AIK4_SARSC</name>
<evidence type="ECO:0000256" key="1">
    <source>
        <dbReference type="ARBA" id="ARBA00004604"/>
    </source>
</evidence>
<dbReference type="InterPro" id="IPR015943">
    <property type="entry name" value="WD40/YVTN_repeat-like_dom_sf"/>
</dbReference>
<dbReference type="GO" id="GO:0000028">
    <property type="term" value="P:ribosomal small subunit assembly"/>
    <property type="evidence" value="ECO:0007669"/>
    <property type="project" value="TreeGrafter"/>
</dbReference>
<dbReference type="Gene3D" id="2.130.10.10">
    <property type="entry name" value="YVTN repeat-like/Quinoprotein amine dehydrogenase"/>
    <property type="match status" value="4"/>
</dbReference>
<dbReference type="InterPro" id="IPR036322">
    <property type="entry name" value="WD40_repeat_dom_sf"/>
</dbReference>
<evidence type="ECO:0000256" key="5">
    <source>
        <dbReference type="ARBA" id="ARBA00023242"/>
    </source>
</evidence>
<dbReference type="EMBL" id="JXLN01015858">
    <property type="protein sequence ID" value="KPM10838.1"/>
    <property type="molecule type" value="Genomic_DNA"/>
</dbReference>
<dbReference type="InterPro" id="IPR011047">
    <property type="entry name" value="Quinoprotein_ADH-like_sf"/>
</dbReference>
<evidence type="ECO:0000256" key="4">
    <source>
        <dbReference type="ARBA" id="ARBA00022737"/>
    </source>
</evidence>
<dbReference type="GO" id="GO:0000462">
    <property type="term" value="P:maturation of SSU-rRNA from tricistronic rRNA transcript (SSU-rRNA, 5.8S rRNA, LSU-rRNA)"/>
    <property type="evidence" value="ECO:0007669"/>
    <property type="project" value="TreeGrafter"/>
</dbReference>